<evidence type="ECO:0000313" key="1">
    <source>
        <dbReference type="EMBL" id="CAJ0686078.1"/>
    </source>
</evidence>
<sequence>MGVGSWQRFLDKLGFKPSSTTDAAIFPVLWSDNIEDKPNGEIKLAQGRTLDLTQSDKQLLLSASAVRRLIEESLKSPPDHWEDFWDSVIARQLGITEGGLRAVNQFLTTRSTRVVFVFDGIEDAFKDANEGHAPEAIHALLRLPNRISELDNRHVGAIVFARADYVQATIRQNLGQWLQRFQPFRLQWNPESFLRLAFMLSCQASIHPNEPKSAESLRVEELKMELERVWGKKLGGEKSKEAHSARWVYAALCDLKGNVQARDLVRFLKFAAELESTRTGQTWPDRILVPESMRKAIPFCSVEKVNEAKSEIAPLKRWTELMEQQHIRNLKVPFSMEQAQLNASLLGALQEIGVIYEDGDGNFGEERLSKPCWIRNTRTSSGRQWGRKQSFRLNPTMRSEVRARLVGTCSGTPLSNRCRLKRGSSVDQLRNI</sequence>
<proteinExistence type="predicted"/>
<keyword evidence="2" id="KW-1185">Reference proteome</keyword>
<name>A0AAD2APX2_9RALS</name>
<accession>A0AAD2APX2</accession>
<protein>
    <submittedName>
        <fullName evidence="1">Uncharacterized protein</fullName>
    </submittedName>
</protein>
<reference evidence="1 2" key="1">
    <citation type="submission" date="2023-07" db="EMBL/GenBank/DDBJ databases">
        <authorList>
            <person name="Peeters C."/>
        </authorList>
    </citation>
    <scope>NUCLEOTIDE SEQUENCE [LARGE SCALE GENOMIC DNA]</scope>
    <source>
        <strain evidence="1 2">LMG 18091</strain>
    </source>
</reference>
<comment type="caution">
    <text evidence="1">The sequence shown here is derived from an EMBL/GenBank/DDBJ whole genome shotgun (WGS) entry which is preliminary data.</text>
</comment>
<dbReference type="EMBL" id="CATWAF010000001">
    <property type="protein sequence ID" value="CAJ0686078.1"/>
    <property type="molecule type" value="Genomic_DNA"/>
</dbReference>
<organism evidence="1 2">
    <name type="scientific">Ralstonia wenshanensis</name>
    <dbReference type="NCBI Taxonomy" id="2842456"/>
    <lineage>
        <taxon>Bacteria</taxon>
        <taxon>Pseudomonadati</taxon>
        <taxon>Pseudomonadota</taxon>
        <taxon>Betaproteobacteria</taxon>
        <taxon>Burkholderiales</taxon>
        <taxon>Burkholderiaceae</taxon>
        <taxon>Ralstonia</taxon>
    </lineage>
</organism>
<evidence type="ECO:0000313" key="2">
    <source>
        <dbReference type="Proteomes" id="UP001189915"/>
    </source>
</evidence>
<gene>
    <name evidence="1" type="ORF">LMG18091_00512</name>
</gene>
<dbReference type="AlphaFoldDB" id="A0AAD2APX2"/>
<dbReference type="Proteomes" id="UP001189915">
    <property type="component" value="Unassembled WGS sequence"/>
</dbReference>